<dbReference type="SUPFAM" id="SSF52047">
    <property type="entry name" value="RNI-like"/>
    <property type="match status" value="1"/>
</dbReference>
<reference evidence="1 2" key="1">
    <citation type="journal article" date="2018" name="G3 (Bethesda)">
        <title>Phylogenetic and Phylogenomic Definition of Rhizopus Species.</title>
        <authorList>
            <person name="Gryganskyi A.P."/>
            <person name="Golan J."/>
            <person name="Dolatabadi S."/>
            <person name="Mondo S."/>
            <person name="Robb S."/>
            <person name="Idnurm A."/>
            <person name="Muszewska A."/>
            <person name="Steczkiewicz K."/>
            <person name="Masonjones S."/>
            <person name="Liao H.L."/>
            <person name="Gajdeczka M.T."/>
            <person name="Anike F."/>
            <person name="Vuek A."/>
            <person name="Anishchenko I.M."/>
            <person name="Voigt K."/>
            <person name="de Hoog G.S."/>
            <person name="Smith M.E."/>
            <person name="Heitman J."/>
            <person name="Vilgalys R."/>
            <person name="Stajich J.E."/>
        </authorList>
    </citation>
    <scope>NUCLEOTIDE SEQUENCE [LARGE SCALE GENOMIC DNA]</scope>
    <source>
        <strain evidence="1 2">LSU 92-RS-03</strain>
    </source>
</reference>
<accession>A0A367JTW0</accession>
<dbReference type="InterPro" id="IPR032675">
    <property type="entry name" value="LRR_dom_sf"/>
</dbReference>
<proteinExistence type="predicted"/>
<dbReference type="Proteomes" id="UP000253551">
    <property type="component" value="Unassembled WGS sequence"/>
</dbReference>
<name>A0A367JTW0_RHIST</name>
<evidence type="ECO:0000313" key="2">
    <source>
        <dbReference type="Proteomes" id="UP000253551"/>
    </source>
</evidence>
<dbReference type="AlphaFoldDB" id="A0A367JTW0"/>
<protein>
    <submittedName>
        <fullName evidence="1">Uncharacterized protein</fullName>
    </submittedName>
</protein>
<gene>
    <name evidence="1" type="ORF">CU098_009481</name>
</gene>
<evidence type="ECO:0000313" key="1">
    <source>
        <dbReference type="EMBL" id="RCH93367.1"/>
    </source>
</evidence>
<dbReference type="Gene3D" id="3.80.10.10">
    <property type="entry name" value="Ribonuclease Inhibitor"/>
    <property type="match status" value="1"/>
</dbReference>
<comment type="caution">
    <text evidence="1">The sequence shown here is derived from an EMBL/GenBank/DDBJ whole genome shotgun (WGS) entry which is preliminary data.</text>
</comment>
<sequence length="514" mass="59635">MPGDQLRTLTVWHSFDDKYEGFADETEHNSEELFTTLVKYSPFLHQICLPKPSMLFYVMLMEELHYGRWKYLTSIPYPKNSNENDCYRRAIMFIRDRVQDVFLCDSVSPRTTETDLKRYRSFLKKFFEFKCLHKLTFTRHSECLLSELVHVLHACPLLKELTLDLNTSESDPSLTGNTTAIQKLTVNASFFTKHVDYFKHHFIDLRHLCLTNRAPNRLSLNTTLELARYLLQLESFQIISKCFRNMGDLARALKNELSRGNLSIDLSVRNQLNALSYTDSTTTYKQHAPFGFHICYKMRNDICMVPWSLALAEFGDIVDELVIQDIRFSDTRPEQNFYDIFSACVRLKSLTVAGNIMFVSSDLDFKIDHLESLTLCGCSCTPAALYELSLGLPSLHRIEFEDLMLFDSDMTDRPFTNTHTYTIDMPCTSFDTFVFSRRQLFFNSSSYIYLKISKQDQEQYYACNGRSILATTSHIYGLSVPDETALTIHIRCKHIKHICLSNANQKINCEIQGK</sequence>
<keyword evidence="2" id="KW-1185">Reference proteome</keyword>
<dbReference type="EMBL" id="PJQM01002706">
    <property type="protein sequence ID" value="RCH93367.1"/>
    <property type="molecule type" value="Genomic_DNA"/>
</dbReference>
<organism evidence="1 2">
    <name type="scientific">Rhizopus stolonifer</name>
    <name type="common">Rhizopus nigricans</name>
    <dbReference type="NCBI Taxonomy" id="4846"/>
    <lineage>
        <taxon>Eukaryota</taxon>
        <taxon>Fungi</taxon>
        <taxon>Fungi incertae sedis</taxon>
        <taxon>Mucoromycota</taxon>
        <taxon>Mucoromycotina</taxon>
        <taxon>Mucoromycetes</taxon>
        <taxon>Mucorales</taxon>
        <taxon>Mucorineae</taxon>
        <taxon>Rhizopodaceae</taxon>
        <taxon>Rhizopus</taxon>
    </lineage>
</organism>